<dbReference type="Proteomes" id="UP000231279">
    <property type="component" value="Unassembled WGS sequence"/>
</dbReference>
<evidence type="ECO:0000313" key="1">
    <source>
        <dbReference type="EMBL" id="PIN17845.1"/>
    </source>
</evidence>
<dbReference type="PANTHER" id="PTHR48475:SF2">
    <property type="entry name" value="RIBONUCLEASE H"/>
    <property type="match status" value="1"/>
</dbReference>
<comment type="caution">
    <text evidence="1">The sequence shown here is derived from an EMBL/GenBank/DDBJ whole genome shotgun (WGS) entry which is preliminary data.</text>
</comment>
<sequence>MASEVDEQVLTVDVQDDLRRPIIQYLKRVEVNDLRIRVRSARFVIVKDVLFKRSFSEPVLSCLSEEEGQYVQKEIHEDCCDSHIGGTALAGKVLRP</sequence>
<evidence type="ECO:0000313" key="2">
    <source>
        <dbReference type="Proteomes" id="UP000231279"/>
    </source>
</evidence>
<keyword evidence="2" id="KW-1185">Reference proteome</keyword>
<dbReference type="AlphaFoldDB" id="A0A2G9HK08"/>
<name>A0A2G9HK08_9LAMI</name>
<dbReference type="PANTHER" id="PTHR48475">
    <property type="entry name" value="RIBONUCLEASE H"/>
    <property type="match status" value="1"/>
</dbReference>
<dbReference type="OrthoDB" id="1735155at2759"/>
<accession>A0A2G9HK08</accession>
<gene>
    <name evidence="1" type="ORF">CDL12_09494</name>
</gene>
<proteinExistence type="predicted"/>
<protein>
    <submittedName>
        <fullName evidence="1">Uncharacterized protein</fullName>
    </submittedName>
</protein>
<reference evidence="2" key="1">
    <citation type="journal article" date="2018" name="Gigascience">
        <title>Genome assembly of the Pink Ipe (Handroanthus impetiginosus, Bignoniaceae), a highly valued, ecologically keystone Neotropical timber forest tree.</title>
        <authorList>
            <person name="Silva-Junior O.B."/>
            <person name="Grattapaglia D."/>
            <person name="Novaes E."/>
            <person name="Collevatti R.G."/>
        </authorList>
    </citation>
    <scope>NUCLEOTIDE SEQUENCE [LARGE SCALE GENOMIC DNA]</scope>
    <source>
        <strain evidence="2">cv. UFG-1</strain>
    </source>
</reference>
<organism evidence="1 2">
    <name type="scientific">Handroanthus impetiginosus</name>
    <dbReference type="NCBI Taxonomy" id="429701"/>
    <lineage>
        <taxon>Eukaryota</taxon>
        <taxon>Viridiplantae</taxon>
        <taxon>Streptophyta</taxon>
        <taxon>Embryophyta</taxon>
        <taxon>Tracheophyta</taxon>
        <taxon>Spermatophyta</taxon>
        <taxon>Magnoliopsida</taxon>
        <taxon>eudicotyledons</taxon>
        <taxon>Gunneridae</taxon>
        <taxon>Pentapetalae</taxon>
        <taxon>asterids</taxon>
        <taxon>lamiids</taxon>
        <taxon>Lamiales</taxon>
        <taxon>Bignoniaceae</taxon>
        <taxon>Crescentiina</taxon>
        <taxon>Tabebuia alliance</taxon>
        <taxon>Handroanthus</taxon>
    </lineage>
</organism>
<dbReference type="EMBL" id="NKXS01001598">
    <property type="protein sequence ID" value="PIN17845.1"/>
    <property type="molecule type" value="Genomic_DNA"/>
</dbReference>